<comment type="similarity">
    <text evidence="1">Belongs to the bacterial solute-binding protein 3 family.</text>
</comment>
<dbReference type="EMBL" id="BMQB01000001">
    <property type="protein sequence ID" value="GGJ80025.1"/>
    <property type="molecule type" value="Genomic_DNA"/>
</dbReference>
<evidence type="ECO:0000313" key="7">
    <source>
        <dbReference type="Proteomes" id="UP000649739"/>
    </source>
</evidence>
<reference evidence="6" key="1">
    <citation type="journal article" date="2014" name="Int. J. Syst. Evol. Microbiol.">
        <title>Complete genome sequence of Corynebacterium casei LMG S-19264T (=DSM 44701T), isolated from a smear-ripened cheese.</title>
        <authorList>
            <consortium name="US DOE Joint Genome Institute (JGI-PGF)"/>
            <person name="Walter F."/>
            <person name="Albersmeier A."/>
            <person name="Kalinowski J."/>
            <person name="Ruckert C."/>
        </authorList>
    </citation>
    <scope>NUCLEOTIDE SEQUENCE</scope>
    <source>
        <strain evidence="6">JCM 3090</strain>
    </source>
</reference>
<dbReference type="Pfam" id="PF00497">
    <property type="entry name" value="SBP_bac_3"/>
    <property type="match status" value="1"/>
</dbReference>
<proteinExistence type="inferred from homology"/>
<dbReference type="GO" id="GO:0030288">
    <property type="term" value="C:outer membrane-bounded periplasmic space"/>
    <property type="evidence" value="ECO:0007669"/>
    <property type="project" value="TreeGrafter"/>
</dbReference>
<gene>
    <name evidence="6" type="ORF">GCM10010123_07380</name>
</gene>
<feature type="region of interest" description="Disordered" evidence="4">
    <location>
        <begin position="303"/>
        <end position="329"/>
    </location>
</feature>
<feature type="compositionally biased region" description="Basic and acidic residues" evidence="4">
    <location>
        <begin position="316"/>
        <end position="329"/>
    </location>
</feature>
<dbReference type="InterPro" id="IPR051455">
    <property type="entry name" value="Bact_solute-bind_prot3"/>
</dbReference>
<evidence type="ECO:0000256" key="2">
    <source>
        <dbReference type="ARBA" id="ARBA00022448"/>
    </source>
</evidence>
<keyword evidence="3" id="KW-0732">Signal</keyword>
<evidence type="ECO:0000256" key="4">
    <source>
        <dbReference type="SAM" id="MobiDB-lite"/>
    </source>
</evidence>
<protein>
    <recommendedName>
        <fullName evidence="5">Solute-binding protein family 3/N-terminal domain-containing protein</fullName>
    </recommendedName>
</protein>
<dbReference type="Gene3D" id="3.40.190.10">
    <property type="entry name" value="Periplasmic binding protein-like II"/>
    <property type="match status" value="2"/>
</dbReference>
<dbReference type="SMART" id="SM00062">
    <property type="entry name" value="PBPb"/>
    <property type="match status" value="1"/>
</dbReference>
<dbReference type="SUPFAM" id="SSF53850">
    <property type="entry name" value="Periplasmic binding protein-like II"/>
    <property type="match status" value="1"/>
</dbReference>
<keyword evidence="2" id="KW-0813">Transport</keyword>
<dbReference type="RefSeq" id="WP_189168542.1">
    <property type="nucleotide sequence ID" value="NZ_BMQB01000001.1"/>
</dbReference>
<accession>A0A8J3B7T1</accession>
<reference evidence="6" key="2">
    <citation type="submission" date="2020-09" db="EMBL/GenBank/DDBJ databases">
        <authorList>
            <person name="Sun Q."/>
            <person name="Ohkuma M."/>
        </authorList>
    </citation>
    <scope>NUCLEOTIDE SEQUENCE</scope>
    <source>
        <strain evidence="6">JCM 3090</strain>
    </source>
</reference>
<evidence type="ECO:0000259" key="5">
    <source>
        <dbReference type="SMART" id="SM00062"/>
    </source>
</evidence>
<dbReference type="GO" id="GO:0006865">
    <property type="term" value="P:amino acid transport"/>
    <property type="evidence" value="ECO:0007669"/>
    <property type="project" value="TreeGrafter"/>
</dbReference>
<sequence>MLREWTGRLGALGRRQLMAVGAAFASLLLIAGVGGFALVREAADDTVDAYLAKAGLTGKRELRIGVFTDEPLMALRDPAKPSSSLISDYTGFDIELARQLGRYLGFDEANLIMVPTEVQNRAQDLSEGRVDVIIASYSMTKERESEVDFAGPYLMTKPEVLMRADRAPARLTLRELGAMSAKVCTTGSSTSENALRANGIAGFDGVARATDCVNGLRSGRYDAFMLDKTVLYGFQQKYPELRIVDLVFGQSESYAIAVADGNEPLRVLVGNFLYDSYQRGEQGAWAQAWRASFAAVVKERARQPRPRDVAVQLSDYNDRYEDERSAGGR</sequence>
<dbReference type="InterPro" id="IPR001638">
    <property type="entry name" value="Solute-binding_3/MltF_N"/>
</dbReference>
<feature type="domain" description="Solute-binding protein family 3/N-terminal" evidence="5">
    <location>
        <begin position="61"/>
        <end position="293"/>
    </location>
</feature>
<dbReference type="GO" id="GO:0005576">
    <property type="term" value="C:extracellular region"/>
    <property type="evidence" value="ECO:0007669"/>
    <property type="project" value="TreeGrafter"/>
</dbReference>
<organism evidence="6 7">
    <name type="scientific">Pilimelia anulata</name>
    <dbReference type="NCBI Taxonomy" id="53371"/>
    <lineage>
        <taxon>Bacteria</taxon>
        <taxon>Bacillati</taxon>
        <taxon>Actinomycetota</taxon>
        <taxon>Actinomycetes</taxon>
        <taxon>Micromonosporales</taxon>
        <taxon>Micromonosporaceae</taxon>
        <taxon>Pilimelia</taxon>
    </lineage>
</organism>
<keyword evidence="7" id="KW-1185">Reference proteome</keyword>
<dbReference type="Proteomes" id="UP000649739">
    <property type="component" value="Unassembled WGS sequence"/>
</dbReference>
<evidence type="ECO:0000256" key="3">
    <source>
        <dbReference type="ARBA" id="ARBA00022729"/>
    </source>
</evidence>
<evidence type="ECO:0000256" key="1">
    <source>
        <dbReference type="ARBA" id="ARBA00010333"/>
    </source>
</evidence>
<dbReference type="PANTHER" id="PTHR30085">
    <property type="entry name" value="AMINO ACID ABC TRANSPORTER PERMEASE"/>
    <property type="match status" value="1"/>
</dbReference>
<dbReference type="AlphaFoldDB" id="A0A8J3B7T1"/>
<evidence type="ECO:0000313" key="6">
    <source>
        <dbReference type="EMBL" id="GGJ80025.1"/>
    </source>
</evidence>
<comment type="caution">
    <text evidence="6">The sequence shown here is derived from an EMBL/GenBank/DDBJ whole genome shotgun (WGS) entry which is preliminary data.</text>
</comment>
<name>A0A8J3B7T1_9ACTN</name>
<dbReference type="PANTHER" id="PTHR30085:SF6">
    <property type="entry name" value="ABC TRANSPORTER GLUTAMINE-BINDING PROTEIN GLNH"/>
    <property type="match status" value="1"/>
</dbReference>